<evidence type="ECO:0000313" key="7">
    <source>
        <dbReference type="Proteomes" id="UP000694383"/>
    </source>
</evidence>
<dbReference type="Gene3D" id="3.30.260.10">
    <property type="entry name" value="TCP-1-like chaperonin intermediate domain"/>
    <property type="match status" value="1"/>
</dbReference>
<evidence type="ECO:0000256" key="1">
    <source>
        <dbReference type="ARBA" id="ARBA00008020"/>
    </source>
</evidence>
<reference evidence="6" key="1">
    <citation type="submission" date="2025-08" db="UniProtKB">
        <authorList>
            <consortium name="Ensembl"/>
        </authorList>
    </citation>
    <scope>IDENTIFICATION</scope>
</reference>
<dbReference type="InterPro" id="IPR042619">
    <property type="entry name" value="BBS10"/>
</dbReference>
<dbReference type="SUPFAM" id="SSF48592">
    <property type="entry name" value="GroEL equatorial domain-like"/>
    <property type="match status" value="1"/>
</dbReference>
<reference evidence="6" key="2">
    <citation type="submission" date="2025-09" db="UniProtKB">
        <authorList>
            <consortium name="Ensembl"/>
        </authorList>
    </citation>
    <scope>IDENTIFICATION</scope>
</reference>
<dbReference type="AlphaFoldDB" id="A0A8C7YHP7"/>
<dbReference type="Ensembl" id="ENSOSIT00000028087.1">
    <property type="protein sequence ID" value="ENSOSIP00000026627.1"/>
    <property type="gene ID" value="ENSOSIG00000014000.1"/>
</dbReference>
<dbReference type="PANTHER" id="PTHR14667">
    <property type="entry name" value="BARDET-BIEDL SYNDROME 10 PROTEIN"/>
    <property type="match status" value="1"/>
</dbReference>
<keyword evidence="4 5" id="KW-0143">Chaperone</keyword>
<evidence type="ECO:0000256" key="3">
    <source>
        <dbReference type="ARBA" id="ARBA00022840"/>
    </source>
</evidence>
<evidence type="ECO:0000256" key="4">
    <source>
        <dbReference type="ARBA" id="ARBA00023186"/>
    </source>
</evidence>
<proteinExistence type="inferred from homology"/>
<dbReference type="InterPro" id="IPR017998">
    <property type="entry name" value="Chaperone_TCP-1"/>
</dbReference>
<sequence length="563" mass="60838">MQQSTLIKIVSALEAVVLRSFGPEGGQVLFTRDTGQAMLSRSGTCILSALHLEHPLARSVQIPLSVWKHSRGTGDGSKTFILLLASLLRGISKATSRGPSASNANGFTEAAKAAAAPYFANKLLKLASSDLDDLIAVNVVPYGFCVSLEDFTTHSGRLLLASFFHTRVSHVHCSYLSELTCELLNRWKYKSDLPYISFQFLSDNFPALHTPVSGFPVSSSRLIEGQVIHRDFATPCLPITPESSIVHFSAWTERSLESVIAELQSFGVSLLLSAVKQSDAAVALATQAHMSLVECVSEEELTLFVQLSGVTPVSRGCTIQLEHVAALSLCRPILLGTDFFVSKVNPCSLVICGPGEEQTDQYICAIRDAVCMLMTIWEPKHTSETTASCGTLQSEKGTASLDMTPTANKPYGLKKCVFEPGCVIPAGGTFEFLLSRALPNPSSDTNGLPSVSQLLANALLSVPRQIYSHSPKLFLQAQTRIMSLVQNPSNPFSFGLKESTPGPMVDLGLESVTCKYQLILAVVQCATSVLRVDTVLHTRTALHTQSKKHTIFSRASTEDEAED</sequence>
<dbReference type="InterPro" id="IPR027413">
    <property type="entry name" value="GROEL-like_equatorial_sf"/>
</dbReference>
<dbReference type="InterPro" id="IPR002423">
    <property type="entry name" value="Cpn60/GroEL/TCP-1"/>
</dbReference>
<dbReference type="InterPro" id="IPR027410">
    <property type="entry name" value="TCP-1-like_intermed_sf"/>
</dbReference>
<evidence type="ECO:0000313" key="6">
    <source>
        <dbReference type="Ensembl" id="ENSOSIP00000026627.1"/>
    </source>
</evidence>
<dbReference type="Gene3D" id="3.50.7.10">
    <property type="entry name" value="GroEL"/>
    <property type="match status" value="1"/>
</dbReference>
<dbReference type="PANTHER" id="PTHR14667:SF2">
    <property type="entry name" value="BARDET-BIEDL SYNDROME 10 PROTEIN"/>
    <property type="match status" value="1"/>
</dbReference>
<evidence type="ECO:0008006" key="8">
    <source>
        <dbReference type="Google" id="ProtNLM"/>
    </source>
</evidence>
<dbReference type="GO" id="GO:0051131">
    <property type="term" value="P:chaperone-mediated protein complex assembly"/>
    <property type="evidence" value="ECO:0007669"/>
    <property type="project" value="InterPro"/>
</dbReference>
<organism evidence="6 7">
    <name type="scientific">Oryzias sinensis</name>
    <name type="common">Chinese medaka</name>
    <dbReference type="NCBI Taxonomy" id="183150"/>
    <lineage>
        <taxon>Eukaryota</taxon>
        <taxon>Metazoa</taxon>
        <taxon>Chordata</taxon>
        <taxon>Craniata</taxon>
        <taxon>Vertebrata</taxon>
        <taxon>Euteleostomi</taxon>
        <taxon>Actinopterygii</taxon>
        <taxon>Neopterygii</taxon>
        <taxon>Teleostei</taxon>
        <taxon>Neoteleostei</taxon>
        <taxon>Acanthomorphata</taxon>
        <taxon>Ovalentaria</taxon>
        <taxon>Atherinomorphae</taxon>
        <taxon>Beloniformes</taxon>
        <taxon>Adrianichthyidae</taxon>
        <taxon>Oryziinae</taxon>
        <taxon>Oryzias</taxon>
    </lineage>
</organism>
<dbReference type="InterPro" id="IPR027409">
    <property type="entry name" value="GroEL-like_apical_dom_sf"/>
</dbReference>
<dbReference type="GO" id="GO:0140662">
    <property type="term" value="F:ATP-dependent protein folding chaperone"/>
    <property type="evidence" value="ECO:0007669"/>
    <property type="project" value="InterPro"/>
</dbReference>
<dbReference type="GO" id="GO:0005524">
    <property type="term" value="F:ATP binding"/>
    <property type="evidence" value="ECO:0007669"/>
    <property type="project" value="UniProtKB-KW"/>
</dbReference>
<keyword evidence="3 5" id="KW-0067">ATP-binding</keyword>
<dbReference type="GeneTree" id="ENSGT00390000002417"/>
<keyword evidence="7" id="KW-1185">Reference proteome</keyword>
<dbReference type="Proteomes" id="UP000694383">
    <property type="component" value="Unplaced"/>
</dbReference>
<name>A0A8C7YHP7_9TELE</name>
<evidence type="ECO:0000256" key="2">
    <source>
        <dbReference type="ARBA" id="ARBA00022741"/>
    </source>
</evidence>
<dbReference type="PRINTS" id="PR00304">
    <property type="entry name" value="TCOMPLEXTCP1"/>
</dbReference>
<dbReference type="Pfam" id="PF00118">
    <property type="entry name" value="Cpn60_TCP1"/>
    <property type="match status" value="1"/>
</dbReference>
<protein>
    <recommendedName>
        <fullName evidence="8">Bardet-Biedl syndrome 10 protein</fullName>
    </recommendedName>
</protein>
<evidence type="ECO:0000256" key="5">
    <source>
        <dbReference type="RuleBase" id="RU004187"/>
    </source>
</evidence>
<dbReference type="Gene3D" id="1.10.560.10">
    <property type="entry name" value="GroEL-like equatorial domain"/>
    <property type="match status" value="2"/>
</dbReference>
<accession>A0A8C7YHP7</accession>
<comment type="similarity">
    <text evidence="1 5">Belongs to the TCP-1 chaperonin family.</text>
</comment>
<keyword evidence="2 5" id="KW-0547">Nucleotide-binding</keyword>